<dbReference type="PANTHER" id="PTHR41386:SF1">
    <property type="entry name" value="MEMBRANE PROTEIN"/>
    <property type="match status" value="1"/>
</dbReference>
<dbReference type="InterPro" id="IPR010406">
    <property type="entry name" value="DUF1003"/>
</dbReference>
<proteinExistence type="predicted"/>
<feature type="transmembrane region" description="Helical" evidence="1">
    <location>
        <begin position="66"/>
        <end position="89"/>
    </location>
</feature>
<dbReference type="PANTHER" id="PTHR41386">
    <property type="entry name" value="INTEGRAL MEMBRANE PROTEIN-RELATED"/>
    <property type="match status" value="1"/>
</dbReference>
<reference evidence="2 3" key="1">
    <citation type="submission" date="2017-08" db="EMBL/GenBank/DDBJ databases">
        <title>Infants hospitalized years apart are colonized by the same room-sourced microbial strains.</title>
        <authorList>
            <person name="Brooks B."/>
            <person name="Olm M.R."/>
            <person name="Firek B.A."/>
            <person name="Baker R."/>
            <person name="Thomas B.C."/>
            <person name="Morowitz M.J."/>
            <person name="Banfield J.F."/>
        </authorList>
    </citation>
    <scope>NUCLEOTIDE SEQUENCE [LARGE SCALE GENOMIC DNA]</scope>
    <source>
        <strain evidence="2">S2_005_003_R2_42</strain>
    </source>
</reference>
<organism evidence="2 3">
    <name type="scientific">Rhodanobacter denitrificans</name>
    <dbReference type="NCBI Taxonomy" id="666685"/>
    <lineage>
        <taxon>Bacteria</taxon>
        <taxon>Pseudomonadati</taxon>
        <taxon>Pseudomonadota</taxon>
        <taxon>Gammaproteobacteria</taxon>
        <taxon>Lysobacterales</taxon>
        <taxon>Rhodanobacteraceae</taxon>
        <taxon>Rhodanobacter</taxon>
    </lineage>
</organism>
<dbReference type="Pfam" id="PF06210">
    <property type="entry name" value="DUF1003"/>
    <property type="match status" value="1"/>
</dbReference>
<evidence type="ECO:0000313" key="2">
    <source>
        <dbReference type="EMBL" id="PZQ16516.1"/>
    </source>
</evidence>
<keyword evidence="1" id="KW-0812">Transmembrane</keyword>
<sequence>MNPASAFARIDPRQTARKLLQTELDSLPADEREVIERFIARRSVSRNIVRELDRSRGLGERVADRVAAVGGSWPFIIGFLVLLFAWMGYNTFVLAREAFDPYPYILLNLVLSCLAAIQAPIIMMSQNRQAAADRLGAQHDYEVNVKSELEIMQVHEKLNALRERDWAVLVELQNRQIQMLQRLLERQAGVGDGGSASNPERQDRESP</sequence>
<accession>A0A2W5KHC7</accession>
<evidence type="ECO:0000256" key="1">
    <source>
        <dbReference type="SAM" id="Phobius"/>
    </source>
</evidence>
<name>A0A2W5KHC7_9GAMM</name>
<dbReference type="Proteomes" id="UP000249046">
    <property type="component" value="Unassembled WGS sequence"/>
</dbReference>
<evidence type="ECO:0000313" key="3">
    <source>
        <dbReference type="Proteomes" id="UP000249046"/>
    </source>
</evidence>
<keyword evidence="1" id="KW-1133">Transmembrane helix</keyword>
<dbReference type="EMBL" id="QFPO01000005">
    <property type="protein sequence ID" value="PZQ16516.1"/>
    <property type="molecule type" value="Genomic_DNA"/>
</dbReference>
<gene>
    <name evidence="2" type="ORF">DI564_07755</name>
</gene>
<protein>
    <submittedName>
        <fullName evidence="2">Cyclic nucleotide-binding protein</fullName>
    </submittedName>
</protein>
<comment type="caution">
    <text evidence="2">The sequence shown here is derived from an EMBL/GenBank/DDBJ whole genome shotgun (WGS) entry which is preliminary data.</text>
</comment>
<dbReference type="AlphaFoldDB" id="A0A2W5KHC7"/>
<keyword evidence="1" id="KW-0472">Membrane</keyword>
<feature type="transmembrane region" description="Helical" evidence="1">
    <location>
        <begin position="101"/>
        <end position="124"/>
    </location>
</feature>